<feature type="transmembrane region" description="Helical" evidence="7">
    <location>
        <begin position="175"/>
        <end position="198"/>
    </location>
</feature>
<dbReference type="STRING" id="1123384.AJ81_04955"/>
<gene>
    <name evidence="9" type="ORF">AJ81_04955</name>
</gene>
<dbReference type="Proteomes" id="UP000077469">
    <property type="component" value="Chromosome"/>
</dbReference>
<dbReference type="PaxDb" id="1123384-AJ81_04955"/>
<comment type="subcellular location">
    <subcellularLocation>
        <location evidence="1 7">Cell membrane</location>
        <topology evidence="1 7">Multi-pass membrane protein</topology>
    </subcellularLocation>
</comment>
<comment type="similarity">
    <text evidence="7">Belongs to the binding-protein-dependent transport system permease family.</text>
</comment>
<dbReference type="PATRIC" id="fig|1123384.7.peg.978"/>
<evidence type="ECO:0000256" key="6">
    <source>
        <dbReference type="ARBA" id="ARBA00023136"/>
    </source>
</evidence>
<evidence type="ECO:0000256" key="1">
    <source>
        <dbReference type="ARBA" id="ARBA00004651"/>
    </source>
</evidence>
<dbReference type="Gene3D" id="1.10.3720.10">
    <property type="entry name" value="MetI-like"/>
    <property type="match status" value="1"/>
</dbReference>
<organism evidence="9 10">
    <name type="scientific">Pseudothermotoga hypogea DSM 11164 = NBRC 106472</name>
    <dbReference type="NCBI Taxonomy" id="1123384"/>
    <lineage>
        <taxon>Bacteria</taxon>
        <taxon>Thermotogati</taxon>
        <taxon>Thermotogota</taxon>
        <taxon>Thermotogae</taxon>
        <taxon>Thermotogales</taxon>
        <taxon>Thermotogaceae</taxon>
        <taxon>Pseudothermotoga</taxon>
    </lineage>
</organism>
<dbReference type="KEGG" id="phy:AJ81_04955"/>
<feature type="domain" description="ABC transmembrane type-1" evidence="8">
    <location>
        <begin position="65"/>
        <end position="255"/>
    </location>
</feature>
<keyword evidence="6 7" id="KW-0472">Membrane</keyword>
<dbReference type="PANTHER" id="PTHR43744">
    <property type="entry name" value="ABC TRANSPORTER PERMEASE PROTEIN MG189-RELATED-RELATED"/>
    <property type="match status" value="1"/>
</dbReference>
<dbReference type="InterPro" id="IPR000515">
    <property type="entry name" value="MetI-like"/>
</dbReference>
<proteinExistence type="inferred from homology"/>
<keyword evidence="4 7" id="KW-0812">Transmembrane</keyword>
<sequence>MKFKRYLLTAFALALALVYLIPLIWMTLASFQSEKDILASKWIPSKWFVENYKIILQRAKLRTWFVNSLISATGATVGILLVCIPAAYAVSRMEFPGRKILYLLSLTGFMIPTQAIAIPLYLLVRKFGLVNNLLGIIIPALPSSMAVFILSQFMKAIPLDYEEAARLDGASELDVMLKVILPMSLPAVVTVTVLHFTWTWNDFFWPLIVMTSDKMYTLPVGLVALAASDVNIRYGPIMAANVLASLPVIAVYIFLQRYLTRGVVLSLR</sequence>
<dbReference type="RefSeq" id="WP_051368695.1">
    <property type="nucleotide sequence ID" value="NC_022795.1"/>
</dbReference>
<keyword evidence="10" id="KW-1185">Reference proteome</keyword>
<dbReference type="CDD" id="cd06261">
    <property type="entry name" value="TM_PBP2"/>
    <property type="match status" value="1"/>
</dbReference>
<dbReference type="PANTHER" id="PTHR43744:SF8">
    <property type="entry name" value="SN-GLYCEROL-3-PHOSPHATE TRANSPORT SYSTEM PERMEASE PROTEIN UGPE"/>
    <property type="match status" value="1"/>
</dbReference>
<dbReference type="GO" id="GO:0005886">
    <property type="term" value="C:plasma membrane"/>
    <property type="evidence" value="ECO:0007669"/>
    <property type="project" value="UniProtKB-SubCell"/>
</dbReference>
<dbReference type="EMBL" id="CP007141">
    <property type="protein sequence ID" value="AJC73664.1"/>
    <property type="molecule type" value="Genomic_DNA"/>
</dbReference>
<evidence type="ECO:0000256" key="3">
    <source>
        <dbReference type="ARBA" id="ARBA00022475"/>
    </source>
</evidence>
<protein>
    <submittedName>
        <fullName evidence="9">ABC transporter permease</fullName>
    </submittedName>
</protein>
<evidence type="ECO:0000313" key="10">
    <source>
        <dbReference type="Proteomes" id="UP000077469"/>
    </source>
</evidence>
<keyword evidence="5 7" id="KW-1133">Transmembrane helix</keyword>
<evidence type="ECO:0000256" key="2">
    <source>
        <dbReference type="ARBA" id="ARBA00022448"/>
    </source>
</evidence>
<reference evidence="9 10" key="1">
    <citation type="submission" date="2014-01" db="EMBL/GenBank/DDBJ databases">
        <title>Genome sequencing of Thermotog hypogea.</title>
        <authorList>
            <person name="Zhang X."/>
            <person name="Alvare G."/>
            <person name="Fristensky B."/>
            <person name="Chen L."/>
            <person name="Suen T."/>
            <person name="Chen Q."/>
            <person name="Ma K."/>
        </authorList>
    </citation>
    <scope>NUCLEOTIDE SEQUENCE [LARGE SCALE GENOMIC DNA]</scope>
    <source>
        <strain evidence="9 10">DSM 11164</strain>
    </source>
</reference>
<evidence type="ECO:0000313" key="9">
    <source>
        <dbReference type="EMBL" id="AJC73664.1"/>
    </source>
</evidence>
<dbReference type="AlphaFoldDB" id="A0A0X1KR51"/>
<dbReference type="SUPFAM" id="SSF161098">
    <property type="entry name" value="MetI-like"/>
    <property type="match status" value="1"/>
</dbReference>
<evidence type="ECO:0000256" key="4">
    <source>
        <dbReference type="ARBA" id="ARBA00022692"/>
    </source>
</evidence>
<dbReference type="OrthoDB" id="153186at2"/>
<dbReference type="PROSITE" id="PS50928">
    <property type="entry name" value="ABC_TM1"/>
    <property type="match status" value="1"/>
</dbReference>
<dbReference type="Pfam" id="PF00528">
    <property type="entry name" value="BPD_transp_1"/>
    <property type="match status" value="1"/>
</dbReference>
<evidence type="ECO:0000259" key="8">
    <source>
        <dbReference type="PROSITE" id="PS50928"/>
    </source>
</evidence>
<keyword evidence="2 7" id="KW-0813">Transport</keyword>
<evidence type="ECO:0000256" key="5">
    <source>
        <dbReference type="ARBA" id="ARBA00022989"/>
    </source>
</evidence>
<dbReference type="InterPro" id="IPR035906">
    <property type="entry name" value="MetI-like_sf"/>
</dbReference>
<feature type="transmembrane region" description="Helical" evidence="7">
    <location>
        <begin position="234"/>
        <end position="255"/>
    </location>
</feature>
<evidence type="ECO:0000256" key="7">
    <source>
        <dbReference type="RuleBase" id="RU363032"/>
    </source>
</evidence>
<feature type="transmembrane region" description="Helical" evidence="7">
    <location>
        <begin position="100"/>
        <end position="121"/>
    </location>
</feature>
<dbReference type="GO" id="GO:0055085">
    <property type="term" value="P:transmembrane transport"/>
    <property type="evidence" value="ECO:0007669"/>
    <property type="project" value="InterPro"/>
</dbReference>
<name>A0A0X1KR51_9THEM</name>
<feature type="transmembrane region" description="Helical" evidence="7">
    <location>
        <begin position="64"/>
        <end position="88"/>
    </location>
</feature>
<feature type="transmembrane region" description="Helical" evidence="7">
    <location>
        <begin position="133"/>
        <end position="154"/>
    </location>
</feature>
<accession>A0A0X1KR51</accession>
<keyword evidence="3" id="KW-1003">Cell membrane</keyword>